<gene>
    <name evidence="1" type="ORF">NTEN_LOCUS10299</name>
</gene>
<evidence type="ECO:0000313" key="2">
    <source>
        <dbReference type="Proteomes" id="UP000479000"/>
    </source>
</evidence>
<feature type="non-terminal residue" evidence="1">
    <location>
        <position position="1"/>
    </location>
</feature>
<dbReference type="AlphaFoldDB" id="A0A6H5GN21"/>
<evidence type="ECO:0000313" key="1">
    <source>
        <dbReference type="EMBL" id="CAB0004822.1"/>
    </source>
</evidence>
<protein>
    <submittedName>
        <fullName evidence="1">Uncharacterized protein</fullName>
    </submittedName>
</protein>
<proteinExistence type="predicted"/>
<sequence>VRKKNWTSTTAMERGLARAAAAVAAVVVGALARAKSEGPVQALATFPRNQRPTAPAKNLDLAKFSLCLERK</sequence>
<keyword evidence="2" id="KW-1185">Reference proteome</keyword>
<name>A0A6H5GN21_9HEMI</name>
<accession>A0A6H5GN21</accession>
<dbReference type="Proteomes" id="UP000479000">
    <property type="component" value="Unassembled WGS sequence"/>
</dbReference>
<dbReference type="EMBL" id="CADCXU010015275">
    <property type="protein sequence ID" value="CAB0004822.1"/>
    <property type="molecule type" value="Genomic_DNA"/>
</dbReference>
<reference evidence="1 2" key="1">
    <citation type="submission" date="2020-02" db="EMBL/GenBank/DDBJ databases">
        <authorList>
            <person name="Ferguson B K."/>
        </authorList>
    </citation>
    <scope>NUCLEOTIDE SEQUENCE [LARGE SCALE GENOMIC DNA]</scope>
</reference>
<organism evidence="1 2">
    <name type="scientific">Nesidiocoris tenuis</name>
    <dbReference type="NCBI Taxonomy" id="355587"/>
    <lineage>
        <taxon>Eukaryota</taxon>
        <taxon>Metazoa</taxon>
        <taxon>Ecdysozoa</taxon>
        <taxon>Arthropoda</taxon>
        <taxon>Hexapoda</taxon>
        <taxon>Insecta</taxon>
        <taxon>Pterygota</taxon>
        <taxon>Neoptera</taxon>
        <taxon>Paraneoptera</taxon>
        <taxon>Hemiptera</taxon>
        <taxon>Heteroptera</taxon>
        <taxon>Panheteroptera</taxon>
        <taxon>Cimicomorpha</taxon>
        <taxon>Miridae</taxon>
        <taxon>Dicyphina</taxon>
        <taxon>Nesidiocoris</taxon>
    </lineage>
</organism>